<feature type="domain" description="Tyr recombinase" evidence="3">
    <location>
        <begin position="222"/>
        <end position="419"/>
    </location>
</feature>
<evidence type="ECO:0000259" key="2">
    <source>
        <dbReference type="PROSITE" id="PS50943"/>
    </source>
</evidence>
<dbReference type="Proteomes" id="UP000248044">
    <property type="component" value="Chromosome"/>
</dbReference>
<keyword evidence="5" id="KW-1185">Reference proteome</keyword>
<dbReference type="Gene3D" id="1.10.443.10">
    <property type="entry name" value="Intergrase catalytic core"/>
    <property type="match status" value="1"/>
</dbReference>
<sequence>MPKIDVNKLDDEKKLKIIKKAIEKHGLSYVSRQLEINRSTLNRYINGKIQTIPNEVVEKCTELLTIEELSDIIYGLRTVEIDPTIAFSVIIKAIRDESFRNFFINLIWQYLGDYLKSVSNSYIVSKEDLDLFEKFVKNNKAKRTANMHLQNIRRITADLGYELTSERIKEYILDLQSKNVNKARHYATTLKLFIKEIVKSRNPILSRELYDSFKIPKTKTLYRPPILTLDSLKQIFQNINDLGAKTLFLLLVETGLRVGEVMNLRVDQIDLDHRIIKLMKENETKRAYISFLHEKTAKLLRETYLPYHDEFVRKYENSVRKLAAANPNQGIDIENWKAKLFPFREDILRTKIENEMRKILGSTFRLYDLRSFFASYMLKRGANPMIVDFLQGRASPKDFRILQNHYFVISEIELQQNYDKYAPKLL</sequence>
<dbReference type="InterPro" id="IPR013762">
    <property type="entry name" value="Integrase-like_cat_sf"/>
</dbReference>
<dbReference type="SUPFAM" id="SSF56349">
    <property type="entry name" value="DNA breaking-rejoining enzymes"/>
    <property type="match status" value="1"/>
</dbReference>
<feature type="domain" description="HTH cro/C1-type" evidence="2">
    <location>
        <begin position="18"/>
        <end position="72"/>
    </location>
</feature>
<dbReference type="InterPro" id="IPR002104">
    <property type="entry name" value="Integrase_catalytic"/>
</dbReference>
<dbReference type="RefSeq" id="WP_110270345.1">
    <property type="nucleotide sequence ID" value="NZ_CP029289.2"/>
</dbReference>
<dbReference type="EMBL" id="CP029289">
    <property type="protein sequence ID" value="AWR94464.1"/>
    <property type="molecule type" value="Genomic_DNA"/>
</dbReference>
<evidence type="ECO:0000313" key="4">
    <source>
        <dbReference type="EMBL" id="AWR94464.1"/>
    </source>
</evidence>
<name>A0A2U9IET9_9CREN</name>
<dbReference type="GO" id="GO:0006310">
    <property type="term" value="P:DNA recombination"/>
    <property type="evidence" value="ECO:0007669"/>
    <property type="project" value="UniProtKB-KW"/>
</dbReference>
<evidence type="ECO:0000259" key="3">
    <source>
        <dbReference type="PROSITE" id="PS51898"/>
    </source>
</evidence>
<dbReference type="OrthoDB" id="42022at2157"/>
<proteinExistence type="predicted"/>
<dbReference type="KEGG" id="abri:DFR85_07510"/>
<reference evidence="4 5" key="1">
    <citation type="submission" date="2018-05" db="EMBL/GenBank/DDBJ databases">
        <title>Complete Genome Sequences of Extremely Thermoacidophilic, Metal-Mobilizing Type-Strain Members of the Archaeal Family Sulfolobaceae: Acidianus brierleyi DSM-1651T, Acidianus sulfidivorans DSM-18786T, Metallosphaera hakonensis DSM-7519T, and Metallosphaera prunae DSM-10039T.</title>
        <authorList>
            <person name="Counts J.A."/>
            <person name="Kelly R.M."/>
        </authorList>
    </citation>
    <scope>NUCLEOTIDE SEQUENCE [LARGE SCALE GENOMIC DNA]</scope>
    <source>
        <strain evidence="4 5">DSM 1651</strain>
    </source>
</reference>
<protein>
    <submittedName>
        <fullName evidence="4">Integrase</fullName>
    </submittedName>
</protein>
<dbReference type="AlphaFoldDB" id="A0A2U9IET9"/>
<dbReference type="PROSITE" id="PS51898">
    <property type="entry name" value="TYR_RECOMBINASE"/>
    <property type="match status" value="1"/>
</dbReference>
<organism evidence="4 5">
    <name type="scientific">Acidianus brierleyi</name>
    <dbReference type="NCBI Taxonomy" id="41673"/>
    <lineage>
        <taxon>Archaea</taxon>
        <taxon>Thermoproteota</taxon>
        <taxon>Thermoprotei</taxon>
        <taxon>Sulfolobales</taxon>
        <taxon>Sulfolobaceae</taxon>
        <taxon>Acidianus</taxon>
    </lineage>
</organism>
<evidence type="ECO:0000256" key="1">
    <source>
        <dbReference type="ARBA" id="ARBA00023172"/>
    </source>
</evidence>
<dbReference type="PROSITE" id="PS50943">
    <property type="entry name" value="HTH_CROC1"/>
    <property type="match status" value="1"/>
</dbReference>
<dbReference type="GO" id="GO:0003677">
    <property type="term" value="F:DNA binding"/>
    <property type="evidence" value="ECO:0007669"/>
    <property type="project" value="InterPro"/>
</dbReference>
<evidence type="ECO:0000313" key="5">
    <source>
        <dbReference type="Proteomes" id="UP000248044"/>
    </source>
</evidence>
<dbReference type="PANTHER" id="PTHR30349">
    <property type="entry name" value="PHAGE INTEGRASE-RELATED"/>
    <property type="match status" value="1"/>
</dbReference>
<accession>A0A2U9IET9</accession>
<dbReference type="InterPro" id="IPR011010">
    <property type="entry name" value="DNA_brk_join_enz"/>
</dbReference>
<dbReference type="PANTHER" id="PTHR30349:SF64">
    <property type="entry name" value="PROPHAGE INTEGRASE INTD-RELATED"/>
    <property type="match status" value="1"/>
</dbReference>
<dbReference type="InterPro" id="IPR050090">
    <property type="entry name" value="Tyrosine_recombinase_XerCD"/>
</dbReference>
<dbReference type="CDD" id="cd00397">
    <property type="entry name" value="DNA_BRE_C"/>
    <property type="match status" value="1"/>
</dbReference>
<dbReference type="Pfam" id="PF00589">
    <property type="entry name" value="Phage_integrase"/>
    <property type="match status" value="1"/>
</dbReference>
<dbReference type="InterPro" id="IPR001387">
    <property type="entry name" value="Cro/C1-type_HTH"/>
</dbReference>
<dbReference type="GeneID" id="36831992"/>
<dbReference type="GO" id="GO:0015074">
    <property type="term" value="P:DNA integration"/>
    <property type="evidence" value="ECO:0007669"/>
    <property type="project" value="InterPro"/>
</dbReference>
<keyword evidence="1" id="KW-0233">DNA recombination</keyword>
<gene>
    <name evidence="4" type="ORF">DFR85_07510</name>
</gene>